<dbReference type="InterPro" id="IPR014001">
    <property type="entry name" value="Helicase_ATP-bd"/>
</dbReference>
<evidence type="ECO:0000256" key="8">
    <source>
        <dbReference type="PROSITE-ProRule" id="PRU00552"/>
    </source>
</evidence>
<dbReference type="FunFam" id="3.40.50.300:FF:000397">
    <property type="entry name" value="Probable ATP-dependent RNA helicase DDX4"/>
    <property type="match status" value="1"/>
</dbReference>
<dbReference type="CDD" id="cd18787">
    <property type="entry name" value="SF2_C_DEAD"/>
    <property type="match status" value="1"/>
</dbReference>
<dbReference type="PROSITE" id="PS51194">
    <property type="entry name" value="HELICASE_CTER"/>
    <property type="match status" value="1"/>
</dbReference>
<gene>
    <name evidence="15" type="primary">vas</name>
</gene>
<feature type="compositionally biased region" description="Polar residues" evidence="10">
    <location>
        <begin position="91"/>
        <end position="101"/>
    </location>
</feature>
<evidence type="ECO:0000313" key="14">
    <source>
        <dbReference type="EMBL" id="AEX31553.1"/>
    </source>
</evidence>
<feature type="domain" description="Helicase C-terminal" evidence="12">
    <location>
        <begin position="563"/>
        <end position="728"/>
    </location>
</feature>
<dbReference type="InterPro" id="IPR014014">
    <property type="entry name" value="RNA_helicase_DEAD_Q_motif"/>
</dbReference>
<dbReference type="AlphaFoldDB" id="H2CPB6"/>
<evidence type="ECO:0000256" key="7">
    <source>
        <dbReference type="ARBA" id="ARBA00047984"/>
    </source>
</evidence>
<dbReference type="Gene3D" id="3.40.50.300">
    <property type="entry name" value="P-loop containing nucleotide triphosphate hydrolases"/>
    <property type="match status" value="2"/>
</dbReference>
<dbReference type="GO" id="GO:0016787">
    <property type="term" value="F:hydrolase activity"/>
    <property type="evidence" value="ECO:0007669"/>
    <property type="project" value="UniProtKB-KW"/>
</dbReference>
<proteinExistence type="evidence at transcript level"/>
<feature type="compositionally biased region" description="Basic and acidic residues" evidence="10">
    <location>
        <begin position="146"/>
        <end position="156"/>
    </location>
</feature>
<dbReference type="PANTHER" id="PTHR47958">
    <property type="entry name" value="ATP-DEPENDENT RNA HELICASE DBP3"/>
    <property type="match status" value="1"/>
</dbReference>
<dbReference type="PROSITE" id="PS51192">
    <property type="entry name" value="HELICASE_ATP_BIND_1"/>
    <property type="match status" value="1"/>
</dbReference>
<dbReference type="InterPro" id="IPR044763">
    <property type="entry name" value="Ded1/Dbp1_DEADc"/>
</dbReference>
<dbReference type="Pfam" id="PF00270">
    <property type="entry name" value="DEAD"/>
    <property type="match status" value="1"/>
</dbReference>
<accession>H2CPB6</accession>
<keyword evidence="6" id="KW-0694">RNA-binding</keyword>
<evidence type="ECO:0000256" key="4">
    <source>
        <dbReference type="ARBA" id="ARBA00022806"/>
    </source>
</evidence>
<dbReference type="GO" id="GO:0003723">
    <property type="term" value="F:RNA binding"/>
    <property type="evidence" value="ECO:0007669"/>
    <property type="project" value="UniProtKB-KW"/>
</dbReference>
<evidence type="ECO:0000256" key="1">
    <source>
        <dbReference type="ARBA" id="ARBA00012552"/>
    </source>
</evidence>
<organism evidence="14">
    <name type="scientific">Macrocentrus cingulum</name>
    <dbReference type="NCBI Taxonomy" id="535359"/>
    <lineage>
        <taxon>Eukaryota</taxon>
        <taxon>Metazoa</taxon>
        <taxon>Ecdysozoa</taxon>
        <taxon>Arthropoda</taxon>
        <taxon>Hexapoda</taxon>
        <taxon>Insecta</taxon>
        <taxon>Pterygota</taxon>
        <taxon>Neoptera</taxon>
        <taxon>Endopterygota</taxon>
        <taxon>Hymenoptera</taxon>
        <taxon>Apocrita</taxon>
        <taxon>Ichneumonoidea</taxon>
        <taxon>Braconidae</taxon>
        <taxon>Macrocentrinae</taxon>
        <taxon>Macrocentrus</taxon>
    </lineage>
</organism>
<dbReference type="InterPro" id="IPR011545">
    <property type="entry name" value="DEAD/DEAH_box_helicase_dom"/>
</dbReference>
<feature type="domain" description="Helicase ATP-binding" evidence="11">
    <location>
        <begin position="369"/>
        <end position="552"/>
    </location>
</feature>
<evidence type="ECO:0000259" key="11">
    <source>
        <dbReference type="PROSITE" id="PS51192"/>
    </source>
</evidence>
<evidence type="ECO:0000256" key="10">
    <source>
        <dbReference type="SAM" id="MobiDB-lite"/>
    </source>
</evidence>
<dbReference type="EC" id="3.6.4.13" evidence="1"/>
<feature type="compositionally biased region" description="Polar residues" evidence="10">
    <location>
        <begin position="37"/>
        <end position="59"/>
    </location>
</feature>
<dbReference type="PROSITE" id="PS51195">
    <property type="entry name" value="Q_MOTIF"/>
    <property type="match status" value="1"/>
</dbReference>
<evidence type="ECO:0000256" key="9">
    <source>
        <dbReference type="RuleBase" id="RU000492"/>
    </source>
</evidence>
<sequence length="765" mass="81482">MAEWEDDFAPPPPPSSNDEGRGYSKGRGFTAAPVKNPGSNSDWDNEPSQASVGDSQKFSNPPEDDWGQSKTQESGWVSEVSDNTAGGGGNSYANDSGNWGTSSSDNRGRGRGGRGGGGRGGRRDDSGWSSRNDDGNGGDSAWGSSESRDYNSDNRGRGRGGRGRGGGRGRRDDGNSGWSRSDQDNGGGGGWGSSDKQDNGGWGSSDKQNNGGWSTNNDEGGGAGGWGGSSGDNYNSGERGRGGGRGRGRGGGRGGRRDDENSGWSHGGGGDNNGEGGDANGGEDGEAKRAPVTYVPPEIEDSEEAVFGSGIQTGINFEKYDSIDVKTSGEGVIPPPGESFESMGLRGSLLSNIQKSGYTKPTPVQKYSVPIIMGGRDLMACAQTGSGKTAAYLLPIINKLLDQNAPVETCDRGCMPQVIIMAPTRELVSQICNEAQKFARDTIIKSTACYGGVQTMYQVNKLRNGSHIIVASPGRLNDFIQRGRIMLEKIQFIVLDEADRMLDSGFLKDMESVLEHNSITPAGERQTLMFSATFDREIQNLAARFLRNYVFLTVGIVGGACADVEQVIYEVAKSEKRKKLQELLENDGGVSLKAKTLVFVETKRTADFIAAYMSDNHYPSTSIHGDREQRERETALGDFRSGRRSILVATSVAARGLDIQGVAHVINYDLPKSIDEYVHRIGRTGRVGNRGRATSFYDSDQDSAITQDLVRILTQAGHQIPDFLDNAGGGFSGGRGNDFGGYDIRNDYASGNGTGGGNVEPEEIW</sequence>
<evidence type="ECO:0000256" key="2">
    <source>
        <dbReference type="ARBA" id="ARBA00022741"/>
    </source>
</evidence>
<protein>
    <recommendedName>
        <fullName evidence="1">RNA helicase</fullName>
        <ecNumber evidence="1">3.6.4.13</ecNumber>
    </recommendedName>
</protein>
<dbReference type="InterPro" id="IPR001650">
    <property type="entry name" value="Helicase_C-like"/>
</dbReference>
<dbReference type="SUPFAM" id="SSF52540">
    <property type="entry name" value="P-loop containing nucleoside triphosphate hydrolases"/>
    <property type="match status" value="1"/>
</dbReference>
<feature type="compositionally biased region" description="Polar residues" evidence="10">
    <location>
        <begin position="68"/>
        <end position="84"/>
    </location>
</feature>
<dbReference type="EMBL" id="JN093035">
    <property type="protein sequence ID" value="AEX31553.1"/>
    <property type="molecule type" value="mRNA"/>
</dbReference>
<dbReference type="GO" id="GO:0031047">
    <property type="term" value="P:regulatory ncRNA-mediated gene silencing"/>
    <property type="evidence" value="ECO:0007669"/>
    <property type="project" value="UniProtKB-ARBA"/>
</dbReference>
<dbReference type="EMBL" id="KC849255">
    <property type="protein sequence ID" value="AGU28209.1"/>
    <property type="molecule type" value="Genomic_DNA"/>
</dbReference>
<feature type="compositionally biased region" description="Gly residues" evidence="10">
    <location>
        <begin position="219"/>
        <end position="230"/>
    </location>
</feature>
<keyword evidence="3 9" id="KW-0378">Hydrolase</keyword>
<dbReference type="GO" id="GO:0003724">
    <property type="term" value="F:RNA helicase activity"/>
    <property type="evidence" value="ECO:0007669"/>
    <property type="project" value="UniProtKB-EC"/>
</dbReference>
<dbReference type="InterPro" id="IPR000629">
    <property type="entry name" value="RNA-helicase_DEAD-box_CS"/>
</dbReference>
<dbReference type="SMART" id="SM00487">
    <property type="entry name" value="DEXDc"/>
    <property type="match status" value="1"/>
</dbReference>
<feature type="short sequence motif" description="Q motif" evidence="8">
    <location>
        <begin position="338"/>
        <end position="366"/>
    </location>
</feature>
<dbReference type="Pfam" id="PF00271">
    <property type="entry name" value="Helicase_C"/>
    <property type="match status" value="1"/>
</dbReference>
<comment type="catalytic activity">
    <reaction evidence="7">
        <text>ATP + H2O = ADP + phosphate + H(+)</text>
        <dbReference type="Rhea" id="RHEA:13065"/>
        <dbReference type="ChEBI" id="CHEBI:15377"/>
        <dbReference type="ChEBI" id="CHEBI:15378"/>
        <dbReference type="ChEBI" id="CHEBI:30616"/>
        <dbReference type="ChEBI" id="CHEBI:43474"/>
        <dbReference type="ChEBI" id="CHEBI:456216"/>
        <dbReference type="EC" id="3.6.4.13"/>
    </reaction>
</comment>
<feature type="compositionally biased region" description="Basic residues" evidence="10">
    <location>
        <begin position="157"/>
        <end position="168"/>
    </location>
</feature>
<keyword evidence="5 9" id="KW-0067">ATP-binding</keyword>
<feature type="compositionally biased region" description="Gly residues" evidence="10">
    <location>
        <begin position="265"/>
        <end position="282"/>
    </location>
</feature>
<evidence type="ECO:0000313" key="15">
    <source>
        <dbReference type="EMBL" id="AGU28209.1"/>
    </source>
</evidence>
<keyword evidence="4 9" id="KW-0347">Helicase</keyword>
<feature type="compositionally biased region" description="Basic and acidic residues" evidence="10">
    <location>
        <begin position="121"/>
        <end position="134"/>
    </location>
</feature>
<dbReference type="SMART" id="SM00490">
    <property type="entry name" value="HELICc"/>
    <property type="match status" value="1"/>
</dbReference>
<reference evidence="15" key="2">
    <citation type="submission" date="2013-04" db="EMBL/GenBank/DDBJ databases">
        <title>Molecular Characterization and Expression Analysis of vasa Gene from Polyembryonic Wasp M. cingulum.</title>
        <authorList>
            <person name="Yan X."/>
            <person name="Chen J."/>
            <person name="Hu J."/>
        </authorList>
    </citation>
    <scope>NUCLEOTIDE SEQUENCE</scope>
</reference>
<comment type="similarity">
    <text evidence="9">Belongs to the DEAD box helicase family.</text>
</comment>
<evidence type="ECO:0000256" key="3">
    <source>
        <dbReference type="ARBA" id="ARBA00022801"/>
    </source>
</evidence>
<feature type="region of interest" description="Disordered" evidence="10">
    <location>
        <begin position="1"/>
        <end position="289"/>
    </location>
</feature>
<evidence type="ECO:0000259" key="13">
    <source>
        <dbReference type="PROSITE" id="PS51195"/>
    </source>
</evidence>
<keyword evidence="2 9" id="KW-0547">Nucleotide-binding</keyword>
<dbReference type="PROSITE" id="PS00039">
    <property type="entry name" value="DEAD_ATP_HELICASE"/>
    <property type="match status" value="1"/>
</dbReference>
<dbReference type="FunFam" id="3.40.50.300:FF:000008">
    <property type="entry name" value="ATP-dependent RNA helicase RhlB"/>
    <property type="match status" value="1"/>
</dbReference>
<dbReference type="GO" id="GO:0005524">
    <property type="term" value="F:ATP binding"/>
    <property type="evidence" value="ECO:0007669"/>
    <property type="project" value="UniProtKB-KW"/>
</dbReference>
<dbReference type="InterPro" id="IPR027417">
    <property type="entry name" value="P-loop_NTPase"/>
</dbReference>
<evidence type="ECO:0000259" key="12">
    <source>
        <dbReference type="PROSITE" id="PS51194"/>
    </source>
</evidence>
<evidence type="ECO:0000256" key="6">
    <source>
        <dbReference type="ARBA" id="ARBA00022884"/>
    </source>
</evidence>
<reference evidence="14" key="1">
    <citation type="submission" date="2011-06" db="EMBL/GenBank/DDBJ databases">
        <title>Molecular characterization, alternative splicing and expression of vasa-like gene from polyembryonic wasp Macrocentrus cingulum.</title>
        <authorList>
            <person name="Chen J."/>
            <person name="Hu J."/>
        </authorList>
    </citation>
    <scope>NUCLEOTIDE SEQUENCE</scope>
</reference>
<feature type="domain" description="DEAD-box RNA helicase Q" evidence="13">
    <location>
        <begin position="338"/>
        <end position="366"/>
    </location>
</feature>
<evidence type="ECO:0000256" key="5">
    <source>
        <dbReference type="ARBA" id="ARBA00022840"/>
    </source>
</evidence>
<name>H2CPB6_9HYME</name>
<dbReference type="CDD" id="cd17967">
    <property type="entry name" value="DEADc_DDX3_DDX4"/>
    <property type="match status" value="1"/>
</dbReference>